<dbReference type="EMBL" id="JAKOGI010000551">
    <property type="protein sequence ID" value="KAJ8433286.1"/>
    <property type="molecule type" value="Genomic_DNA"/>
</dbReference>
<dbReference type="Proteomes" id="UP001153076">
    <property type="component" value="Unassembled WGS sequence"/>
</dbReference>
<accession>A0A9Q1JXP3</accession>
<keyword evidence="2" id="KW-1185">Reference proteome</keyword>
<comment type="caution">
    <text evidence="1">The sequence shown here is derived from an EMBL/GenBank/DDBJ whole genome shotgun (WGS) entry which is preliminary data.</text>
</comment>
<gene>
    <name evidence="1" type="ORF">Cgig2_014195</name>
</gene>
<evidence type="ECO:0000313" key="2">
    <source>
        <dbReference type="Proteomes" id="UP001153076"/>
    </source>
</evidence>
<protein>
    <submittedName>
        <fullName evidence="1">Uncharacterized protein</fullName>
    </submittedName>
</protein>
<evidence type="ECO:0000313" key="1">
    <source>
        <dbReference type="EMBL" id="KAJ8433286.1"/>
    </source>
</evidence>
<dbReference type="AlphaFoldDB" id="A0A9Q1JXP3"/>
<name>A0A9Q1JXP3_9CARY</name>
<proteinExistence type="predicted"/>
<sequence>MESNGPHTRDYSRGQLWASEAMLVCEAGRWHGNSSTLEYKRVLFWNHISYLVCGFSLYRSFFSSKMGFPCSLMMDEIAPYVLGNFKWYHREVAVPPLPLPSDYKDLCSSFDLAVAEEYAHNYDLPETPQIGIMEPALKKLQWSTFQAWVQQGQNLGQGGELGV</sequence>
<reference evidence="1" key="1">
    <citation type="submission" date="2022-04" db="EMBL/GenBank/DDBJ databases">
        <title>Carnegiea gigantea Genome sequencing and assembly v2.</title>
        <authorList>
            <person name="Copetti D."/>
            <person name="Sanderson M.J."/>
            <person name="Burquez A."/>
            <person name="Wojciechowski M.F."/>
        </authorList>
    </citation>
    <scope>NUCLEOTIDE SEQUENCE</scope>
    <source>
        <strain evidence="1">SGP5-SGP5p</strain>
        <tissue evidence="1">Aerial part</tissue>
    </source>
</reference>
<organism evidence="1 2">
    <name type="scientific">Carnegiea gigantea</name>
    <dbReference type="NCBI Taxonomy" id="171969"/>
    <lineage>
        <taxon>Eukaryota</taxon>
        <taxon>Viridiplantae</taxon>
        <taxon>Streptophyta</taxon>
        <taxon>Embryophyta</taxon>
        <taxon>Tracheophyta</taxon>
        <taxon>Spermatophyta</taxon>
        <taxon>Magnoliopsida</taxon>
        <taxon>eudicotyledons</taxon>
        <taxon>Gunneridae</taxon>
        <taxon>Pentapetalae</taxon>
        <taxon>Caryophyllales</taxon>
        <taxon>Cactineae</taxon>
        <taxon>Cactaceae</taxon>
        <taxon>Cactoideae</taxon>
        <taxon>Echinocereeae</taxon>
        <taxon>Carnegiea</taxon>
    </lineage>
</organism>